<dbReference type="SUPFAM" id="SSF48452">
    <property type="entry name" value="TPR-like"/>
    <property type="match status" value="1"/>
</dbReference>
<feature type="domain" description="C3H1-type" evidence="5">
    <location>
        <begin position="507"/>
        <end position="529"/>
    </location>
</feature>
<keyword evidence="3" id="KW-0479">Metal-binding</keyword>
<reference evidence="6" key="1">
    <citation type="submission" date="2023-03" db="EMBL/GenBank/DDBJ databases">
        <title>Massive genome expansion in bonnet fungi (Mycena s.s.) driven by repeated elements and novel gene families across ecological guilds.</title>
        <authorList>
            <consortium name="Lawrence Berkeley National Laboratory"/>
            <person name="Harder C.B."/>
            <person name="Miyauchi S."/>
            <person name="Viragh M."/>
            <person name="Kuo A."/>
            <person name="Thoen E."/>
            <person name="Andreopoulos B."/>
            <person name="Lu D."/>
            <person name="Skrede I."/>
            <person name="Drula E."/>
            <person name="Henrissat B."/>
            <person name="Morin E."/>
            <person name="Kohler A."/>
            <person name="Barry K."/>
            <person name="LaButti K."/>
            <person name="Morin E."/>
            <person name="Salamov A."/>
            <person name="Lipzen A."/>
            <person name="Mereny Z."/>
            <person name="Hegedus B."/>
            <person name="Baldrian P."/>
            <person name="Stursova M."/>
            <person name="Weitz H."/>
            <person name="Taylor A."/>
            <person name="Grigoriev I.V."/>
            <person name="Nagy L.G."/>
            <person name="Martin F."/>
            <person name="Kauserud H."/>
        </authorList>
    </citation>
    <scope>NUCLEOTIDE SEQUENCE</scope>
    <source>
        <strain evidence="6">CBHHK173m</strain>
    </source>
</reference>
<evidence type="ECO:0000256" key="1">
    <source>
        <dbReference type="ARBA" id="ARBA00022803"/>
    </source>
</evidence>
<feature type="zinc finger region" description="C3H1-type" evidence="3">
    <location>
        <begin position="507"/>
        <end position="529"/>
    </location>
</feature>
<evidence type="ECO:0000313" key="6">
    <source>
        <dbReference type="EMBL" id="KAJ7077890.1"/>
    </source>
</evidence>
<dbReference type="PANTHER" id="PTHR46423">
    <property type="entry name" value="RNA POLYMERASE II-ASSOCIATED PROTEIN 3"/>
    <property type="match status" value="1"/>
</dbReference>
<dbReference type="SMART" id="SM00028">
    <property type="entry name" value="TPR"/>
    <property type="match status" value="3"/>
</dbReference>
<keyword evidence="3" id="KW-0863">Zinc-finger</keyword>
<keyword evidence="7" id="KW-1185">Reference proteome</keyword>
<dbReference type="EMBL" id="JARJCN010000070">
    <property type="protein sequence ID" value="KAJ7077890.1"/>
    <property type="molecule type" value="Genomic_DNA"/>
</dbReference>
<feature type="repeat" description="TPR" evidence="2">
    <location>
        <begin position="360"/>
        <end position="393"/>
    </location>
</feature>
<organism evidence="6 7">
    <name type="scientific">Mycena belliarum</name>
    <dbReference type="NCBI Taxonomy" id="1033014"/>
    <lineage>
        <taxon>Eukaryota</taxon>
        <taxon>Fungi</taxon>
        <taxon>Dikarya</taxon>
        <taxon>Basidiomycota</taxon>
        <taxon>Agaricomycotina</taxon>
        <taxon>Agaricomycetes</taxon>
        <taxon>Agaricomycetidae</taxon>
        <taxon>Agaricales</taxon>
        <taxon>Marasmiineae</taxon>
        <taxon>Mycenaceae</taxon>
        <taxon>Mycena</taxon>
    </lineage>
</organism>
<evidence type="ECO:0000259" key="5">
    <source>
        <dbReference type="PROSITE" id="PS50103"/>
    </source>
</evidence>
<feature type="region of interest" description="Disordered" evidence="4">
    <location>
        <begin position="227"/>
        <end position="250"/>
    </location>
</feature>
<dbReference type="SMART" id="SM00356">
    <property type="entry name" value="ZnF_C3H1"/>
    <property type="match status" value="2"/>
</dbReference>
<evidence type="ECO:0000313" key="7">
    <source>
        <dbReference type="Proteomes" id="UP001222325"/>
    </source>
</evidence>
<feature type="zinc finger region" description="C3H1-type" evidence="3">
    <location>
        <begin position="536"/>
        <end position="563"/>
    </location>
</feature>
<dbReference type="PROSITE" id="PS50103">
    <property type="entry name" value="ZF_C3H1"/>
    <property type="match status" value="2"/>
</dbReference>
<dbReference type="InterPro" id="IPR011990">
    <property type="entry name" value="TPR-like_helical_dom_sf"/>
</dbReference>
<dbReference type="Gene3D" id="3.30.1370.210">
    <property type="match status" value="1"/>
</dbReference>
<feature type="domain" description="C3H1-type" evidence="5">
    <location>
        <begin position="536"/>
        <end position="563"/>
    </location>
</feature>
<evidence type="ECO:0000256" key="3">
    <source>
        <dbReference type="PROSITE-ProRule" id="PRU00723"/>
    </source>
</evidence>
<dbReference type="InterPro" id="IPR051966">
    <property type="entry name" value="RPAP3"/>
</dbReference>
<dbReference type="PROSITE" id="PS50005">
    <property type="entry name" value="TPR"/>
    <property type="match status" value="1"/>
</dbReference>
<dbReference type="GO" id="GO:0101031">
    <property type="term" value="C:protein folding chaperone complex"/>
    <property type="evidence" value="ECO:0007669"/>
    <property type="project" value="TreeGrafter"/>
</dbReference>
<gene>
    <name evidence="6" type="ORF">B0H15DRAFT_861325</name>
</gene>
<name>A0AAD6TU98_9AGAR</name>
<feature type="region of interest" description="Disordered" evidence="4">
    <location>
        <begin position="276"/>
        <end position="322"/>
    </location>
</feature>
<keyword evidence="1 2" id="KW-0802">TPR repeat</keyword>
<dbReference type="AlphaFoldDB" id="A0AAD6TU98"/>
<feature type="compositionally biased region" description="Basic and acidic residues" evidence="4">
    <location>
        <begin position="302"/>
        <end position="322"/>
    </location>
</feature>
<sequence>MRSNVVVLSLLNERNLYDLYAQLLDSIRSVATVHFVESKAAFGSALKITKPSAVLAIDGAITKEVNADVLQQLIQFTKGGGIVVCCCNFSNGLNYRAGSEYFSRWGLPWDAGSYFRTTVHLHALKSVPGLSFEGLSPSYSLKSLSLVHVRPEHAVYNPSSSSLVESHVFEADKLPVDPAESPCTYAAVGQGYLGYIGDVNGEEDSTRTILAMIHLSPAALLPSTSERLTGLKPLPNGEYEPTTQSSDPDSLVMFSDAIRKAGDDFMYVDCRMGRAGESLPRPVSGTRPPPGPAFASARPPRRSRESEVEKRAVKRAENSTTKKEKAEALKELGNARFRQGDNLGAVSFYKQAVAVRGPQPTYLANLAAAYLKLDMYREAEEACEEALKQDPRHLKARFRRGTARLNMLCFKDAMKDFKACAKLVSNDPQVAAAIIDTRQEFAKLKADGYEDQWADSGGQDLSCEDSEEEDGDMGEFEFFEPGFDEKPVEIFSDSDSSDFEHVGNGVPCRFYNHDGCAKGNQCRFKHAPHPHTTRDELGRNVCNFWLLDGCRFGDRCVFTHSKEYLPETGWWASDDLSMMKDIMNDVNRMRGFI</sequence>
<protein>
    <recommendedName>
        <fullName evidence="5">C3H1-type domain-containing protein</fullName>
    </recommendedName>
</protein>
<evidence type="ECO:0000256" key="2">
    <source>
        <dbReference type="PROSITE-ProRule" id="PRU00339"/>
    </source>
</evidence>
<dbReference type="Pfam" id="PF00515">
    <property type="entry name" value="TPR_1"/>
    <property type="match status" value="1"/>
</dbReference>
<dbReference type="Gene3D" id="1.25.40.10">
    <property type="entry name" value="Tetratricopeptide repeat domain"/>
    <property type="match status" value="1"/>
</dbReference>
<comment type="caution">
    <text evidence="6">The sequence shown here is derived from an EMBL/GenBank/DDBJ whole genome shotgun (WGS) entry which is preliminary data.</text>
</comment>
<accession>A0AAD6TU98</accession>
<dbReference type="InterPro" id="IPR000571">
    <property type="entry name" value="Znf_CCCH"/>
</dbReference>
<dbReference type="InterPro" id="IPR019734">
    <property type="entry name" value="TPR_rpt"/>
</dbReference>
<keyword evidence="3" id="KW-0862">Zinc</keyword>
<proteinExistence type="predicted"/>
<dbReference type="Proteomes" id="UP001222325">
    <property type="component" value="Unassembled WGS sequence"/>
</dbReference>
<dbReference type="GO" id="GO:0008270">
    <property type="term" value="F:zinc ion binding"/>
    <property type="evidence" value="ECO:0007669"/>
    <property type="project" value="UniProtKB-KW"/>
</dbReference>
<dbReference type="PANTHER" id="PTHR46423:SF1">
    <property type="entry name" value="RNA POLYMERASE II-ASSOCIATED PROTEIN 3"/>
    <property type="match status" value="1"/>
</dbReference>
<evidence type="ECO:0000256" key="4">
    <source>
        <dbReference type="SAM" id="MobiDB-lite"/>
    </source>
</evidence>